<evidence type="ECO:0000259" key="9">
    <source>
        <dbReference type="PROSITE" id="PS50885"/>
    </source>
</evidence>
<keyword evidence="5 8" id="KW-1133">Transmembrane helix</keyword>
<feature type="transmembrane region" description="Helical" evidence="8">
    <location>
        <begin position="6"/>
        <end position="27"/>
    </location>
</feature>
<dbReference type="Pfam" id="PF00990">
    <property type="entry name" value="GGDEF"/>
    <property type="match status" value="1"/>
</dbReference>
<reference evidence="12" key="1">
    <citation type="submission" date="2011-07" db="EMBL/GenBank/DDBJ databases">
        <title>Complete genome sequence of Acetobacterium woodii.</title>
        <authorList>
            <person name="Poehlein A."/>
            <person name="Schmidt S."/>
            <person name="Kaster A.-K."/>
            <person name="Goenrich M."/>
            <person name="Vollmers J."/>
            <person name="Thuermer A."/>
            <person name="Gottschalk G."/>
            <person name="Thauer R.K."/>
            <person name="Daniel R."/>
            <person name="Mueller V."/>
        </authorList>
    </citation>
    <scope>NUCLEOTIDE SEQUENCE [LARGE SCALE GENOMIC DNA]</scope>
    <source>
        <strain evidence="12">ATCC 29683 / DSM 1030 / JCM 2381 / KCTC 1655 / WB1</strain>
    </source>
</reference>
<dbReference type="PROSITE" id="PS50885">
    <property type="entry name" value="HAMP"/>
    <property type="match status" value="1"/>
</dbReference>
<dbReference type="InterPro" id="IPR018047">
    <property type="entry name" value="Ammonium_transpt_CS"/>
</dbReference>
<keyword evidence="12" id="KW-1185">Reference proteome</keyword>
<dbReference type="PROSITE" id="PS01219">
    <property type="entry name" value="AMMONIUM_TRANSP"/>
    <property type="match status" value="1"/>
</dbReference>
<keyword evidence="4 8" id="KW-0812">Transmembrane</keyword>
<evidence type="ECO:0000256" key="7">
    <source>
        <dbReference type="ARBA" id="ARBA00023177"/>
    </source>
</evidence>
<dbReference type="GO" id="GO:0005886">
    <property type="term" value="C:plasma membrane"/>
    <property type="evidence" value="ECO:0007669"/>
    <property type="project" value="UniProtKB-SubCell"/>
</dbReference>
<dbReference type="GO" id="GO:0007165">
    <property type="term" value="P:signal transduction"/>
    <property type="evidence" value="ECO:0007669"/>
    <property type="project" value="InterPro"/>
</dbReference>
<comment type="subcellular location">
    <subcellularLocation>
        <location evidence="8">Cell membrane</location>
        <topology evidence="8">Multi-pass membrane protein</topology>
    </subcellularLocation>
    <subcellularLocation>
        <location evidence="1">Membrane</location>
        <topology evidence="1">Multi-pass membrane protein</topology>
    </subcellularLocation>
</comment>
<dbReference type="InterPro" id="IPR003660">
    <property type="entry name" value="HAMP_dom"/>
</dbReference>
<evidence type="ECO:0000256" key="5">
    <source>
        <dbReference type="ARBA" id="ARBA00022989"/>
    </source>
</evidence>
<dbReference type="NCBIfam" id="TIGR00254">
    <property type="entry name" value="GGDEF"/>
    <property type="match status" value="1"/>
</dbReference>
<feature type="transmembrane region" description="Helical" evidence="8">
    <location>
        <begin position="232"/>
        <end position="252"/>
    </location>
</feature>
<dbReference type="PROSITE" id="PS50887">
    <property type="entry name" value="GGDEF"/>
    <property type="match status" value="1"/>
</dbReference>
<keyword evidence="7 8" id="KW-0924">Ammonia transport</keyword>
<evidence type="ECO:0000256" key="8">
    <source>
        <dbReference type="RuleBase" id="RU362002"/>
    </source>
</evidence>
<accession>H6LKX6</accession>
<dbReference type="InterPro" id="IPR024041">
    <property type="entry name" value="NH4_transpt_AmtB-like_dom"/>
</dbReference>
<dbReference type="PANTHER" id="PTHR11730">
    <property type="entry name" value="AMMONIUM TRANSPORTER"/>
    <property type="match status" value="1"/>
</dbReference>
<dbReference type="eggNOG" id="COG0004">
    <property type="taxonomic scope" value="Bacteria"/>
</dbReference>
<dbReference type="InterPro" id="IPR043128">
    <property type="entry name" value="Rev_trsase/Diguanyl_cyclase"/>
</dbReference>
<evidence type="ECO:0000313" key="12">
    <source>
        <dbReference type="Proteomes" id="UP000007177"/>
    </source>
</evidence>
<comment type="similarity">
    <text evidence="2 8">Belongs to the ammonia transporter channel (TC 1.A.11.2) family.</text>
</comment>
<proteinExistence type="inferred from homology"/>
<evidence type="ECO:0000313" key="11">
    <source>
        <dbReference type="EMBL" id="AFA50085.1"/>
    </source>
</evidence>
<dbReference type="AlphaFoldDB" id="H6LKX6"/>
<keyword evidence="3 8" id="KW-0813">Transport</keyword>
<dbReference type="eggNOG" id="COG3706">
    <property type="taxonomic scope" value="Bacteria"/>
</dbReference>
<evidence type="ECO:0000256" key="3">
    <source>
        <dbReference type="ARBA" id="ARBA00022448"/>
    </source>
</evidence>
<dbReference type="KEGG" id="awo:Awo_c33570"/>
<feature type="transmembrane region" description="Helical" evidence="8">
    <location>
        <begin position="116"/>
        <end position="138"/>
    </location>
</feature>
<dbReference type="EMBL" id="CP002987">
    <property type="protein sequence ID" value="AFA50085.1"/>
    <property type="molecule type" value="Genomic_DNA"/>
</dbReference>
<dbReference type="PANTHER" id="PTHR11730:SF6">
    <property type="entry name" value="AMMONIUM TRANSPORTER"/>
    <property type="match status" value="1"/>
</dbReference>
<feature type="transmembrane region" description="Helical" evidence="8">
    <location>
        <begin position="200"/>
        <end position="220"/>
    </location>
</feature>
<gene>
    <name evidence="11" type="primary">amtB4</name>
    <name evidence="11" type="ordered locus">Awo_c33570</name>
</gene>
<protein>
    <recommendedName>
        <fullName evidence="8">Ammonium transporter</fullName>
    </recommendedName>
</protein>
<dbReference type="InterPro" id="IPR029787">
    <property type="entry name" value="Nucleotide_cyclase"/>
</dbReference>
<dbReference type="InterPro" id="IPR001905">
    <property type="entry name" value="Ammonium_transpt"/>
</dbReference>
<dbReference type="Pfam" id="PF00909">
    <property type="entry name" value="Ammonium_transp"/>
    <property type="match status" value="1"/>
</dbReference>
<dbReference type="CDD" id="cd01949">
    <property type="entry name" value="GGDEF"/>
    <property type="match status" value="1"/>
</dbReference>
<dbReference type="OrthoDB" id="9814202at2"/>
<organism evidence="11 12">
    <name type="scientific">Acetobacterium woodii (strain ATCC 29683 / DSM 1030 / JCM 2381 / KCTC 1655 / WB1)</name>
    <dbReference type="NCBI Taxonomy" id="931626"/>
    <lineage>
        <taxon>Bacteria</taxon>
        <taxon>Bacillati</taxon>
        <taxon>Bacillota</taxon>
        <taxon>Clostridia</taxon>
        <taxon>Eubacteriales</taxon>
        <taxon>Eubacteriaceae</taxon>
        <taxon>Acetobacterium</taxon>
    </lineage>
</organism>
<dbReference type="InterPro" id="IPR002229">
    <property type="entry name" value="RhesusRHD"/>
</dbReference>
<dbReference type="NCBIfam" id="TIGR00836">
    <property type="entry name" value="amt"/>
    <property type="match status" value="1"/>
</dbReference>
<reference evidence="11 12" key="2">
    <citation type="journal article" date="2012" name="PLoS ONE">
        <title>An ancient pathway combining carbon dioxide fixation with the generation and utilization of a sodium ion gradient for ATP synthesis.</title>
        <authorList>
            <person name="Poehlein A."/>
            <person name="Schmidt S."/>
            <person name="Kaster A.K."/>
            <person name="Goenrich M."/>
            <person name="Vollmers J."/>
            <person name="Thurmer A."/>
            <person name="Bertsch J."/>
            <person name="Schuchmann K."/>
            <person name="Voigt B."/>
            <person name="Hecker M."/>
            <person name="Daniel R."/>
            <person name="Thauer R.K."/>
            <person name="Gottschalk G."/>
            <person name="Muller V."/>
        </authorList>
    </citation>
    <scope>NUCLEOTIDE SEQUENCE [LARGE SCALE GENOMIC DNA]</scope>
    <source>
        <strain evidence="12">ATCC 29683 / DSM 1030 / JCM 2381 / KCTC 1655 / WB1</strain>
    </source>
</reference>
<feature type="transmembrane region" description="Helical" evidence="8">
    <location>
        <begin position="356"/>
        <end position="377"/>
    </location>
</feature>
<dbReference type="InterPro" id="IPR029020">
    <property type="entry name" value="Ammonium/urea_transptr"/>
</dbReference>
<dbReference type="GO" id="GO:0008519">
    <property type="term" value="F:ammonium channel activity"/>
    <property type="evidence" value="ECO:0007669"/>
    <property type="project" value="InterPro"/>
</dbReference>
<feature type="transmembrane region" description="Helical" evidence="8">
    <location>
        <begin position="290"/>
        <end position="307"/>
    </location>
</feature>
<feature type="domain" description="HAMP" evidence="9">
    <location>
        <begin position="425"/>
        <end position="454"/>
    </location>
</feature>
<feature type="domain" description="GGDEF" evidence="10">
    <location>
        <begin position="497"/>
        <end position="624"/>
    </location>
</feature>
<feature type="transmembrane region" description="Helical" evidence="8">
    <location>
        <begin position="48"/>
        <end position="66"/>
    </location>
</feature>
<evidence type="ECO:0000256" key="1">
    <source>
        <dbReference type="ARBA" id="ARBA00004141"/>
    </source>
</evidence>
<feature type="transmembrane region" description="Helical" evidence="8">
    <location>
        <begin position="158"/>
        <end position="179"/>
    </location>
</feature>
<dbReference type="FunFam" id="3.30.70.270:FF:000001">
    <property type="entry name" value="Diguanylate cyclase domain protein"/>
    <property type="match status" value="1"/>
</dbReference>
<evidence type="ECO:0000259" key="10">
    <source>
        <dbReference type="PROSITE" id="PS50887"/>
    </source>
</evidence>
<dbReference type="SUPFAM" id="SSF55073">
    <property type="entry name" value="Nucleotide cyclase"/>
    <property type="match status" value="1"/>
</dbReference>
<feature type="transmembrane region" description="Helical" evidence="8">
    <location>
        <begin position="264"/>
        <end position="284"/>
    </location>
</feature>
<feature type="transmembrane region" description="Helical" evidence="8">
    <location>
        <begin position="86"/>
        <end position="104"/>
    </location>
</feature>
<feature type="transmembrane region" description="Helical" evidence="8">
    <location>
        <begin position="314"/>
        <end position="336"/>
    </location>
</feature>
<dbReference type="HOGENOM" id="CLU_000445_33_6_9"/>
<dbReference type="PRINTS" id="PR00342">
    <property type="entry name" value="RHESUSRHD"/>
</dbReference>
<dbReference type="SMART" id="SM00267">
    <property type="entry name" value="GGDEF"/>
    <property type="match status" value="1"/>
</dbReference>
<dbReference type="Gene3D" id="1.10.3430.10">
    <property type="entry name" value="Ammonium transporter AmtB like domains"/>
    <property type="match status" value="1"/>
</dbReference>
<evidence type="ECO:0000256" key="2">
    <source>
        <dbReference type="ARBA" id="ARBA00005887"/>
    </source>
</evidence>
<evidence type="ECO:0000256" key="4">
    <source>
        <dbReference type="ARBA" id="ARBA00022692"/>
    </source>
</evidence>
<keyword evidence="6 8" id="KW-0472">Membrane</keyword>
<dbReference type="GO" id="GO:0097272">
    <property type="term" value="P:ammonium homeostasis"/>
    <property type="evidence" value="ECO:0007669"/>
    <property type="project" value="TreeGrafter"/>
</dbReference>
<sequence>MKNISDYLWVVISAMIVFLMQPGFMALETGLTRAKNSINVAIKNMSDFILSVAVFWFIGFGLMFGTSFHGIVGSSDFFVNFEQNDWMAAFFLFQAVFAGTAATIDSGAIAERAKFSTYLLMSFITSAFIYPIFGHWAWGGYFYANNAGWLQQLGFLDFAGSTVVHSIGAWVGLSGIIIIGPRLGRFSKDGKANKIRGHNLVFAYFGVFILFFAWFGFNAGSTLTATTKIADIIANTMISAAFGGITGLFISWKFSKNQLPEPESIINGILGGLVGITAGCYYVSAVGAMIIGVVSGLIVYFGALFLEKLKLDDVVGAIPVHGFAGVWGTIATGIFIKENFLLEFGITRSHQIMVQLLGATTAFVWAFGVSFVLMKVINKFVPMRVSSSHEEIGLNIAEHGASTSIFELSNSVRNIIEDRNFKNAEKIEVEFGTEIGELTNYFNSMVNDLKEKEAEVEEALESLHHMAVTDGLTQILNRKKITEILGNEINIAIDYEKKLSILLFDIDFFKKVNDQFGHLAGDRVLVDLSKNVSSTLRKTDYFGRYGGEEFLVIMPKTDLEMAYFFANRIRAKIETMRWAFSDDLTVTVSGGVVENSGEDINKMIHRADELLYYAKENGRNQIAK</sequence>
<dbReference type="InterPro" id="IPR000160">
    <property type="entry name" value="GGDEF_dom"/>
</dbReference>
<name>H6LKX6_ACEWD</name>
<dbReference type="STRING" id="931626.Awo_c33570"/>
<dbReference type="Gene3D" id="3.30.70.270">
    <property type="match status" value="1"/>
</dbReference>
<dbReference type="RefSeq" id="WP_014357680.1">
    <property type="nucleotide sequence ID" value="NC_016894.1"/>
</dbReference>
<dbReference type="Proteomes" id="UP000007177">
    <property type="component" value="Chromosome"/>
</dbReference>
<evidence type="ECO:0000256" key="6">
    <source>
        <dbReference type="ARBA" id="ARBA00023136"/>
    </source>
</evidence>
<dbReference type="SUPFAM" id="SSF111352">
    <property type="entry name" value="Ammonium transporter"/>
    <property type="match status" value="1"/>
</dbReference>